<dbReference type="InterPro" id="IPR036513">
    <property type="entry name" value="STAS_dom_sf"/>
</dbReference>
<dbReference type="OrthoDB" id="8562463at2"/>
<proteinExistence type="predicted"/>
<dbReference type="InterPro" id="IPR021866">
    <property type="entry name" value="SpoIIAA-like"/>
</dbReference>
<dbReference type="Proteomes" id="UP000286806">
    <property type="component" value="Unassembled WGS sequence"/>
</dbReference>
<dbReference type="RefSeq" id="WP_124704952.1">
    <property type="nucleotide sequence ID" value="NZ_BGOW01000017.1"/>
</dbReference>
<name>A0A401JEV2_9PROT</name>
<keyword evidence="2" id="KW-1185">Reference proteome</keyword>
<gene>
    <name evidence="1" type="ORF">SFMTTN_1969</name>
</gene>
<accession>A0A401JEV2</accession>
<organism evidence="1 2">
    <name type="scientific">Sulfuriferula multivorans</name>
    <dbReference type="NCBI Taxonomy" id="1559896"/>
    <lineage>
        <taxon>Bacteria</taxon>
        <taxon>Pseudomonadati</taxon>
        <taxon>Pseudomonadota</taxon>
        <taxon>Betaproteobacteria</taxon>
        <taxon>Nitrosomonadales</taxon>
        <taxon>Sulfuricellaceae</taxon>
        <taxon>Sulfuriferula</taxon>
    </lineage>
</organism>
<dbReference type="EMBL" id="BGOW01000017">
    <property type="protein sequence ID" value="GBL46157.1"/>
    <property type="molecule type" value="Genomic_DNA"/>
</dbReference>
<evidence type="ECO:0008006" key="3">
    <source>
        <dbReference type="Google" id="ProtNLM"/>
    </source>
</evidence>
<evidence type="ECO:0000313" key="1">
    <source>
        <dbReference type="EMBL" id="GBL46157.1"/>
    </source>
</evidence>
<comment type="caution">
    <text evidence="1">The sequence shown here is derived from an EMBL/GenBank/DDBJ whole genome shotgun (WGS) entry which is preliminary data.</text>
</comment>
<dbReference type="SUPFAM" id="SSF52091">
    <property type="entry name" value="SpoIIaa-like"/>
    <property type="match status" value="1"/>
</dbReference>
<dbReference type="Pfam" id="PF11964">
    <property type="entry name" value="SpoIIAA-like"/>
    <property type="match status" value="1"/>
</dbReference>
<protein>
    <recommendedName>
        <fullName evidence="3">STAS/SEC14 domain-containing protein</fullName>
    </recommendedName>
</protein>
<evidence type="ECO:0000313" key="2">
    <source>
        <dbReference type="Proteomes" id="UP000286806"/>
    </source>
</evidence>
<dbReference type="Gene3D" id="3.40.50.10600">
    <property type="entry name" value="SpoIIaa-like domains"/>
    <property type="match status" value="1"/>
</dbReference>
<dbReference type="AlphaFoldDB" id="A0A401JEV2"/>
<dbReference type="InterPro" id="IPR038396">
    <property type="entry name" value="SpoIIAA-like_sf"/>
</dbReference>
<sequence length="114" mass="13030">MINISISGNTVRAAVMGEFTLADYREFEQTILYGVKLEGRVNLLLDLRDMLKFTVDVAWEEISFGRAHAADFARVAVVAQSQWMIWSAWVTRLFVEAQIQVFEDLEGAENWLAE</sequence>
<reference evidence="1 2" key="1">
    <citation type="journal article" date="2019" name="Front. Microbiol.">
        <title>Genomes of Neutrophilic Sulfur-Oxidizing Chemolithoautotrophs Representing 9 Proteobacterial Species From 8 Genera.</title>
        <authorList>
            <person name="Watanabe T."/>
            <person name="Kojima H."/>
            <person name="Umezawa K."/>
            <person name="Hori C."/>
            <person name="Takasuka T.E."/>
            <person name="Kato Y."/>
            <person name="Fukui M."/>
        </authorList>
    </citation>
    <scope>NUCLEOTIDE SEQUENCE [LARGE SCALE GENOMIC DNA]</scope>
    <source>
        <strain evidence="1 2">TTN</strain>
    </source>
</reference>